<proteinExistence type="predicted"/>
<protein>
    <recommendedName>
        <fullName evidence="3">DUF4012 domain-containing protein</fullName>
    </recommendedName>
</protein>
<sequence length="821" mass="89634">MAVSRDPAQPKVTLLYDTRLPVSLRLRGFDLEAKKEEAPSALNVLLQKSHAASPHVLALRVNAPQAAAPILKRETPAQDFNAFAQEFFAHLSLEETLPEREEALDAALLSGQLMEDDCATPARHPVLPSRYKNLLELPRAILLQKFASSRLLMTGYQLPSLSFLHPSLRGVGVFVLLSFVFVLPLQAMQSRPDPKRVEMNILAQGTKAFALFEEGAKSAADTDFEEATHRFAEAGEKLTQAQATLNDLGGGARAIASLIPSQGETLKTGRALLDLGLELSLSAERMGDGLTAIGNLADTTLGTKVEVLERYLASALPHLSAATEALSRVDTSLVPAEYQERFEELSRVLPGLEDNLNRLQAFSEALKGILGNDAQKRYLFVFQNDTEIRPAGGFIGSFAEVDVLRGEIERINLPGDGSYNLQGSLQLRVESPKPLSLLNARWEFQDANWFPDFKASAQKLLEFHASAGGPTVDGVIAVNARFVADLLNILGPVEMPSYGRTITAENFLLETQKIVEVEYNREENEPKRFLSDLAPELLSRIQNIEGSSFLPLLESLKRGLNQKDIQLYFTDTQAQAGIRKLGWSGEMADTSGDYLMAVNANIGGGKTDAVIEEDMDVASTILEDGRIQNTVTITRTHHGIAGAPFTGVNNVNYVALYVPRGSRLIGIEGATPPPEDLFESSEVALSEDADLSFINASAFKGPGETDVSELHGKTVFGNWTQTKPGQSTSIVFTYELPFTVDWMETNAGFFTRAGAWLGIGNPSAHTLMIEPQSGMRERTTQVSISFPEDQTPVWTTDLVENHRLEATIKGTSSGFFGLLFE</sequence>
<name>A0A0G1XWD6_9BACT</name>
<dbReference type="EMBL" id="LCRN01000036">
    <property type="protein sequence ID" value="KKW35518.1"/>
    <property type="molecule type" value="Genomic_DNA"/>
</dbReference>
<organism evidence="1 2">
    <name type="scientific">Candidatus Uhrbacteria bacterium GW2011_GWC2_53_7</name>
    <dbReference type="NCBI Taxonomy" id="1618986"/>
    <lineage>
        <taxon>Bacteria</taxon>
        <taxon>Candidatus Uhriibacteriota</taxon>
    </lineage>
</organism>
<dbReference type="AlphaFoldDB" id="A0A0G1XWD6"/>
<accession>A0A0G1XWD6</accession>
<evidence type="ECO:0000313" key="2">
    <source>
        <dbReference type="Proteomes" id="UP000033865"/>
    </source>
</evidence>
<reference evidence="1 2" key="1">
    <citation type="journal article" date="2015" name="Nature">
        <title>rRNA introns, odd ribosomes, and small enigmatic genomes across a large radiation of phyla.</title>
        <authorList>
            <person name="Brown C.T."/>
            <person name="Hug L.A."/>
            <person name="Thomas B.C."/>
            <person name="Sharon I."/>
            <person name="Castelle C.J."/>
            <person name="Singh A."/>
            <person name="Wilkins M.J."/>
            <person name="Williams K.H."/>
            <person name="Banfield J.F."/>
        </authorList>
    </citation>
    <scope>NUCLEOTIDE SEQUENCE [LARGE SCALE GENOMIC DNA]</scope>
</reference>
<comment type="caution">
    <text evidence="1">The sequence shown here is derived from an EMBL/GenBank/DDBJ whole genome shotgun (WGS) entry which is preliminary data.</text>
</comment>
<evidence type="ECO:0008006" key="3">
    <source>
        <dbReference type="Google" id="ProtNLM"/>
    </source>
</evidence>
<gene>
    <name evidence="1" type="ORF">UY82_C0036G0003</name>
</gene>
<dbReference type="InterPro" id="IPR025101">
    <property type="entry name" value="DUF4012"/>
</dbReference>
<evidence type="ECO:0000313" key="1">
    <source>
        <dbReference type="EMBL" id="KKW35518.1"/>
    </source>
</evidence>
<dbReference type="Pfam" id="PF13196">
    <property type="entry name" value="DUF4012"/>
    <property type="match status" value="1"/>
</dbReference>
<dbReference type="Proteomes" id="UP000033865">
    <property type="component" value="Unassembled WGS sequence"/>
</dbReference>